<dbReference type="Proteomes" id="UP000541444">
    <property type="component" value="Unassembled WGS sequence"/>
</dbReference>
<gene>
    <name evidence="2" type="ORF">GIB67_007483</name>
</gene>
<comment type="caution">
    <text evidence="2">The sequence shown here is derived from an EMBL/GenBank/DDBJ whole genome shotgun (WGS) entry which is preliminary data.</text>
</comment>
<organism evidence="2 3">
    <name type="scientific">Kingdonia uniflora</name>
    <dbReference type="NCBI Taxonomy" id="39325"/>
    <lineage>
        <taxon>Eukaryota</taxon>
        <taxon>Viridiplantae</taxon>
        <taxon>Streptophyta</taxon>
        <taxon>Embryophyta</taxon>
        <taxon>Tracheophyta</taxon>
        <taxon>Spermatophyta</taxon>
        <taxon>Magnoliopsida</taxon>
        <taxon>Ranunculales</taxon>
        <taxon>Circaeasteraceae</taxon>
        <taxon>Kingdonia</taxon>
    </lineage>
</organism>
<feature type="region of interest" description="Disordered" evidence="1">
    <location>
        <begin position="227"/>
        <end position="262"/>
    </location>
</feature>
<feature type="compositionally biased region" description="Basic and acidic residues" evidence="1">
    <location>
        <begin position="233"/>
        <end position="246"/>
    </location>
</feature>
<dbReference type="EMBL" id="JACGCM010001956">
    <property type="protein sequence ID" value="KAF6146769.1"/>
    <property type="molecule type" value="Genomic_DNA"/>
</dbReference>
<name>A0A7J7LW12_9MAGN</name>
<reference evidence="2 3" key="1">
    <citation type="journal article" date="2020" name="IScience">
        <title>Genome Sequencing of the Endangered Kingdonia uniflora (Circaeasteraceae, Ranunculales) Reveals Potential Mechanisms of Evolutionary Specialization.</title>
        <authorList>
            <person name="Sun Y."/>
            <person name="Deng T."/>
            <person name="Zhang A."/>
            <person name="Moore M.J."/>
            <person name="Landis J.B."/>
            <person name="Lin N."/>
            <person name="Zhang H."/>
            <person name="Zhang X."/>
            <person name="Huang J."/>
            <person name="Zhang X."/>
            <person name="Sun H."/>
            <person name="Wang H."/>
        </authorList>
    </citation>
    <scope>NUCLEOTIDE SEQUENCE [LARGE SCALE GENOMIC DNA]</scope>
    <source>
        <strain evidence="2">TB1705</strain>
        <tissue evidence="2">Leaf</tissue>
    </source>
</reference>
<proteinExistence type="predicted"/>
<evidence type="ECO:0000313" key="3">
    <source>
        <dbReference type="Proteomes" id="UP000541444"/>
    </source>
</evidence>
<evidence type="ECO:0000256" key="1">
    <source>
        <dbReference type="SAM" id="MobiDB-lite"/>
    </source>
</evidence>
<evidence type="ECO:0000313" key="2">
    <source>
        <dbReference type="EMBL" id="KAF6146769.1"/>
    </source>
</evidence>
<accession>A0A7J7LW12</accession>
<sequence>MKRKKVSPILGGSGQTLRISNNSFLTGLQRLLSYLRLQSVELFLTIGYRLILVESGEYDTTIAPFSTEVLVVVSRRKLEAEEGEEVGYKWRFGRWDGGVLWSDVAPSMVDDAWLYTIAKEEISVLIERAKRAKKRDTEAARKQGLLILSLEIVVADDSELRNFGCQKEKNWIGGEVKWIGEGYYNYGTVGGDGGEVARYAERVKILPVRVPVKRNSVVPTVIEESEEEAMEIGVDHEPQASDREGSGDGEEDVGEGGDNVGKGKDVYYREGLETKEIISFKKKYGIPGDVRLEEYQYEMIDQEIPLDDIIVHREQIKKGLKLPLRADLKKLMNFFDVAPGRFNLNVYDLFRVCGAINGRLKARGEDIITIDDLCVYYTLRTKPKLKGYQYLIRFLKRPIFYDMVSIGGRYTNERLLVSGNYEFDKKDPGESLKR</sequence>
<protein>
    <submittedName>
        <fullName evidence="2">Uncharacterized protein</fullName>
    </submittedName>
</protein>
<keyword evidence="3" id="KW-1185">Reference proteome</keyword>
<dbReference type="AlphaFoldDB" id="A0A7J7LW12"/>